<feature type="transmembrane region" description="Helical" evidence="2">
    <location>
        <begin position="236"/>
        <end position="253"/>
    </location>
</feature>
<name>G0N1S4_CAEBE</name>
<dbReference type="AlphaFoldDB" id="G0N1S4"/>
<keyword evidence="2" id="KW-1133">Transmembrane helix</keyword>
<feature type="region of interest" description="Disordered" evidence="1">
    <location>
        <begin position="15"/>
        <end position="40"/>
    </location>
</feature>
<proteinExistence type="predicted"/>
<dbReference type="InParanoid" id="G0N1S4"/>
<feature type="transmembrane region" description="Helical" evidence="2">
    <location>
        <begin position="213"/>
        <end position="231"/>
    </location>
</feature>
<dbReference type="OrthoDB" id="5832619at2759"/>
<organism evidence="4">
    <name type="scientific">Caenorhabditis brenneri</name>
    <name type="common">Nematode worm</name>
    <dbReference type="NCBI Taxonomy" id="135651"/>
    <lineage>
        <taxon>Eukaryota</taxon>
        <taxon>Metazoa</taxon>
        <taxon>Ecdysozoa</taxon>
        <taxon>Nematoda</taxon>
        <taxon>Chromadorea</taxon>
        <taxon>Rhabditida</taxon>
        <taxon>Rhabditina</taxon>
        <taxon>Rhabditomorpha</taxon>
        <taxon>Rhabditoidea</taxon>
        <taxon>Rhabditidae</taxon>
        <taxon>Peloderinae</taxon>
        <taxon>Caenorhabditis</taxon>
    </lineage>
</organism>
<dbReference type="Proteomes" id="UP000008068">
    <property type="component" value="Unassembled WGS sequence"/>
</dbReference>
<accession>G0N1S4</accession>
<gene>
    <name evidence="3" type="ORF">CAEBREN_08679</name>
</gene>
<dbReference type="EMBL" id="GL379828">
    <property type="protein sequence ID" value="EGT50309.1"/>
    <property type="molecule type" value="Genomic_DNA"/>
</dbReference>
<dbReference type="OMA" id="YCANIAV"/>
<dbReference type="eggNOG" id="ENOG502TBU2">
    <property type="taxonomic scope" value="Eukaryota"/>
</dbReference>
<keyword evidence="2" id="KW-0472">Membrane</keyword>
<protein>
    <submittedName>
        <fullName evidence="3">Uncharacterized protein</fullName>
    </submittedName>
</protein>
<dbReference type="HOGENOM" id="CLU_980815_0_0_1"/>
<evidence type="ECO:0000256" key="1">
    <source>
        <dbReference type="SAM" id="MobiDB-lite"/>
    </source>
</evidence>
<keyword evidence="4" id="KW-1185">Reference proteome</keyword>
<evidence type="ECO:0000256" key="2">
    <source>
        <dbReference type="SAM" id="Phobius"/>
    </source>
</evidence>
<feature type="region of interest" description="Disordered" evidence="1">
    <location>
        <begin position="104"/>
        <end position="127"/>
    </location>
</feature>
<reference evidence="4" key="1">
    <citation type="submission" date="2011-07" db="EMBL/GenBank/DDBJ databases">
        <authorList>
            <consortium name="Caenorhabditis brenneri Sequencing and Analysis Consortium"/>
            <person name="Wilson R.K."/>
        </authorList>
    </citation>
    <scope>NUCLEOTIDE SEQUENCE [LARGE SCALE GENOMIC DNA]</scope>
    <source>
        <strain evidence="4">PB2801</strain>
    </source>
</reference>
<evidence type="ECO:0000313" key="3">
    <source>
        <dbReference type="EMBL" id="EGT50309.1"/>
    </source>
</evidence>
<dbReference type="FunCoup" id="G0N1S4">
    <property type="interactions" value="1854"/>
</dbReference>
<keyword evidence="2" id="KW-0812">Transmembrane</keyword>
<evidence type="ECO:0000313" key="4">
    <source>
        <dbReference type="Proteomes" id="UP000008068"/>
    </source>
</evidence>
<sequence length="309" mass="34901">MSCLRIPRSPFSLLSSSSKREKRNVAHDAHAPKYFMDGNPTSTSTFELGSDGDSFNDENSSLDSHWSNEESIIASSRQNSTMDFSLSAPSSIARNNILACSTPKDQVSLTQQDADKSEPQLQSHPIRKPYAEALCETRRDIYRNGMKRLRNMGMNYPPRPGTENIKTSYYRKEDIPKEAYGSYKTSMEKRLEEQQTAARHEKLGVFKEHASELFLSIVTFLWQLFYVLEVIPNDNALCYCANIAVCVTYGIVFMAPHPIMWAIVCSSFLMYMSFVWLFGASCAFGHFVYASVFAKSILTILQALLHLAS</sequence>